<proteinExistence type="predicted"/>
<keyword evidence="1" id="KW-0805">Transcription regulation</keyword>
<evidence type="ECO:0000313" key="8">
    <source>
        <dbReference type="Proteomes" id="UP000748756"/>
    </source>
</evidence>
<dbReference type="InterPro" id="IPR036960">
    <property type="entry name" value="T-box_sf"/>
</dbReference>
<feature type="domain" description="T-box" evidence="6">
    <location>
        <begin position="188"/>
        <end position="408"/>
    </location>
</feature>
<evidence type="ECO:0000259" key="6">
    <source>
        <dbReference type="PROSITE" id="PS50252"/>
    </source>
</evidence>
<evidence type="ECO:0000256" key="3">
    <source>
        <dbReference type="ARBA" id="ARBA00023163"/>
    </source>
</evidence>
<feature type="compositionally biased region" description="Polar residues" evidence="5">
    <location>
        <begin position="508"/>
        <end position="518"/>
    </location>
</feature>
<dbReference type="PANTHER" id="PTHR11267">
    <property type="entry name" value="T-BOX PROTEIN-RELATED"/>
    <property type="match status" value="1"/>
</dbReference>
<dbReference type="Gene3D" id="2.60.40.820">
    <property type="entry name" value="Transcription factor, T-box"/>
    <property type="match status" value="1"/>
</dbReference>
<dbReference type="GO" id="GO:0045893">
    <property type="term" value="P:positive regulation of DNA-templated transcription"/>
    <property type="evidence" value="ECO:0007669"/>
    <property type="project" value="InterPro"/>
</dbReference>
<keyword evidence="3" id="KW-0804">Transcription</keyword>
<evidence type="ECO:0000256" key="1">
    <source>
        <dbReference type="ARBA" id="ARBA00023015"/>
    </source>
</evidence>
<feature type="region of interest" description="Disordered" evidence="5">
    <location>
        <begin position="311"/>
        <end position="338"/>
    </location>
</feature>
<dbReference type="GO" id="GO:0000981">
    <property type="term" value="F:DNA-binding transcription factor activity, RNA polymerase II-specific"/>
    <property type="evidence" value="ECO:0007669"/>
    <property type="project" value="TreeGrafter"/>
</dbReference>
<feature type="compositionally biased region" description="Low complexity" evidence="5">
    <location>
        <begin position="423"/>
        <end position="437"/>
    </location>
</feature>
<dbReference type="Proteomes" id="UP000748756">
    <property type="component" value="Unassembled WGS sequence"/>
</dbReference>
<dbReference type="GO" id="GO:0000785">
    <property type="term" value="C:chromatin"/>
    <property type="evidence" value="ECO:0007669"/>
    <property type="project" value="TreeGrafter"/>
</dbReference>
<feature type="region of interest" description="Disordered" evidence="5">
    <location>
        <begin position="12"/>
        <end position="146"/>
    </location>
</feature>
<comment type="caution">
    <text evidence="7">The sequence shown here is derived from an EMBL/GenBank/DDBJ whole genome shotgun (WGS) entry which is preliminary data.</text>
</comment>
<dbReference type="PROSITE" id="PS50252">
    <property type="entry name" value="TBOX_3"/>
    <property type="match status" value="1"/>
</dbReference>
<dbReference type="PANTHER" id="PTHR11267:SF181">
    <property type="entry name" value="OPTOMOTOR-BLIND PROTEIN"/>
    <property type="match status" value="1"/>
</dbReference>
<keyword evidence="8" id="KW-1185">Reference proteome</keyword>
<gene>
    <name evidence="7" type="primary">TBX21</name>
    <name evidence="7" type="ORF">BG015_007253</name>
</gene>
<dbReference type="EMBL" id="JAAAUQ010000368">
    <property type="protein sequence ID" value="KAF9150924.1"/>
    <property type="molecule type" value="Genomic_DNA"/>
</dbReference>
<accession>A0A9P5RYQ5</accession>
<evidence type="ECO:0000256" key="2">
    <source>
        <dbReference type="ARBA" id="ARBA00023125"/>
    </source>
</evidence>
<dbReference type="InterPro" id="IPR008967">
    <property type="entry name" value="p53-like_TF_DNA-bd_sf"/>
</dbReference>
<evidence type="ECO:0000313" key="7">
    <source>
        <dbReference type="EMBL" id="KAF9150924.1"/>
    </source>
</evidence>
<dbReference type="GO" id="GO:0000978">
    <property type="term" value="F:RNA polymerase II cis-regulatory region sequence-specific DNA binding"/>
    <property type="evidence" value="ECO:0007669"/>
    <property type="project" value="InterPro"/>
</dbReference>
<feature type="compositionally biased region" description="Basic and acidic residues" evidence="5">
    <location>
        <begin position="118"/>
        <end position="133"/>
    </location>
</feature>
<keyword evidence="4" id="KW-0539">Nucleus</keyword>
<dbReference type="SMART" id="SM00425">
    <property type="entry name" value="TBOX"/>
    <property type="match status" value="1"/>
</dbReference>
<dbReference type="AlphaFoldDB" id="A0A9P5RYQ5"/>
<dbReference type="GO" id="GO:0005634">
    <property type="term" value="C:nucleus"/>
    <property type="evidence" value="ECO:0007669"/>
    <property type="project" value="InterPro"/>
</dbReference>
<feature type="compositionally biased region" description="Low complexity" evidence="5">
    <location>
        <begin position="529"/>
        <end position="541"/>
    </location>
</feature>
<feature type="compositionally biased region" description="Basic and acidic residues" evidence="5">
    <location>
        <begin position="43"/>
        <end position="63"/>
    </location>
</feature>
<evidence type="ECO:0000256" key="5">
    <source>
        <dbReference type="SAM" id="MobiDB-lite"/>
    </source>
</evidence>
<dbReference type="Pfam" id="PF00907">
    <property type="entry name" value="T-box"/>
    <property type="match status" value="1"/>
</dbReference>
<dbReference type="InterPro" id="IPR046360">
    <property type="entry name" value="T-box_DNA-bd"/>
</dbReference>
<feature type="region of interest" description="Disordered" evidence="5">
    <location>
        <begin position="423"/>
        <end position="483"/>
    </location>
</feature>
<organism evidence="7 8">
    <name type="scientific">Linnemannia schmuckeri</name>
    <dbReference type="NCBI Taxonomy" id="64567"/>
    <lineage>
        <taxon>Eukaryota</taxon>
        <taxon>Fungi</taxon>
        <taxon>Fungi incertae sedis</taxon>
        <taxon>Mucoromycota</taxon>
        <taxon>Mortierellomycotina</taxon>
        <taxon>Mortierellomycetes</taxon>
        <taxon>Mortierellales</taxon>
        <taxon>Mortierellaceae</taxon>
        <taxon>Linnemannia</taxon>
    </lineage>
</organism>
<reference evidence="7" key="1">
    <citation type="journal article" date="2020" name="Fungal Divers.">
        <title>Resolving the Mortierellaceae phylogeny through synthesis of multi-gene phylogenetics and phylogenomics.</title>
        <authorList>
            <person name="Vandepol N."/>
            <person name="Liber J."/>
            <person name="Desiro A."/>
            <person name="Na H."/>
            <person name="Kennedy M."/>
            <person name="Barry K."/>
            <person name="Grigoriev I.V."/>
            <person name="Miller A.N."/>
            <person name="O'Donnell K."/>
            <person name="Stajich J.E."/>
            <person name="Bonito G."/>
        </authorList>
    </citation>
    <scope>NUCLEOTIDE SEQUENCE</scope>
    <source>
        <strain evidence="7">NRRL 6426</strain>
    </source>
</reference>
<dbReference type="OrthoDB" id="7442607at2759"/>
<feature type="compositionally biased region" description="Polar residues" evidence="5">
    <location>
        <begin position="134"/>
        <end position="145"/>
    </location>
</feature>
<evidence type="ECO:0000256" key="4">
    <source>
        <dbReference type="ARBA" id="ARBA00023242"/>
    </source>
</evidence>
<name>A0A9P5RYQ5_9FUNG</name>
<keyword evidence="2" id="KW-0238">DNA-binding</keyword>
<sequence>MITLIATATAAKMSKTMSQQHRQPLRDITNIPITRSQRTRPSNRQERAHKETETTAHTLDPRNRRAAVNVDSRIEPRQTLSGEPKDASDAAAKQPVSRKRSLDADGTLTPINPSSSQKHTEKSFKRSRDDHYRSTPQTVCSSTAPNHDLLQSEHVAIPQSMALYNASAASSSFSNPVPRSDLSPSLELVDADLWAQFHKEQNEMIVQSQGRHLFPCLRFLVQDLDPEAEYSLELDFEMLARERFRYHKDGWKPAERQGQAVVHDFGHSDSHSATALNHVREFYQHPAGFKSGRYWMSHPITFDEVKLANKNEGDAQRPPTRTDSNNNSSATDNKRPLEINTSIFTMKSGFRYRPRIRIVANPTGSDNEPRTTTFEFVETTFTAVTRYQNDRVNDLKKLHNPHAAGFRKEIKQATPSVDLSIRPVQKRQWQQEQQQPQKRQRKQEQQPPRKKRRQQQQQHPPSPQRLPSTGRGESHVVTVPSHPHSCSTILFYPQHNYPALDPHYQHHAASSTPPNNGESHYWSGPPSPQQQQQQQQHQPQHTFQEFESDEGRNPLYILATAAEWRQAVMENEHTQNAGDESTGGLDGFFIFALQKARSELKPGWHNSD</sequence>
<feature type="region of interest" description="Disordered" evidence="5">
    <location>
        <begin position="502"/>
        <end position="546"/>
    </location>
</feature>
<dbReference type="GO" id="GO:0001708">
    <property type="term" value="P:cell fate specification"/>
    <property type="evidence" value="ECO:0007669"/>
    <property type="project" value="TreeGrafter"/>
</dbReference>
<dbReference type="SUPFAM" id="SSF49417">
    <property type="entry name" value="p53-like transcription factors"/>
    <property type="match status" value="1"/>
</dbReference>
<protein>
    <submittedName>
        <fullName evidence="7">T-box transcription factor tbx21</fullName>
    </submittedName>
</protein>
<dbReference type="InterPro" id="IPR001699">
    <property type="entry name" value="TF_T-box"/>
</dbReference>
<feature type="compositionally biased region" description="Polar residues" evidence="5">
    <location>
        <begin position="31"/>
        <end position="42"/>
    </location>
</feature>